<keyword evidence="3" id="KW-1185">Reference proteome</keyword>
<dbReference type="STRING" id="94869.SAMN04488529_11153"/>
<protein>
    <submittedName>
        <fullName evidence="2">WG containing repeat-containing protein</fullName>
    </submittedName>
</protein>
<dbReference type="Pfam" id="PF11738">
    <property type="entry name" value="DUF3298"/>
    <property type="match status" value="1"/>
</dbReference>
<sequence>MSLKTKYSLYPALVNTKDGANYGYINRKSIFKITPKFTVAYDFNDSNRAIVSKDDKYGLIDTEGNLKVNFIYSSISPFKEGLAVYTLNDKMGVMDKLGNSITKKNYNFINDYSNGMALVGESDGSDDYKYGYLNKDGVEVIPTKYKQANDFNGGYAVVKIKDGEFALIDLTGKLINKYNYQYVGGYGEGLMFFSNGFGEKYGYINVAGEIVIEPTYFTATGFKDGMAIVSIDEGYNGPNGVINNKGKYIYSPIYSNINLLGEDRVSLGMPIGEGEINLTSIYAIGNNRGDIFTDFKFLVVGNYNNGLSYGSNEEYTFFIDKSGKPIKDLPKVKGSGTLEIKDGIVYSDIDYEPYYLNKDGSVIYKPNKKIILSDKYSVIKEKYKPNINYLIYYPVIIGVYNKKINIEINKKLWDMSYFTPYAEEGKNKNSVITKDDVLDYSYYGNFTIEFYKKDLLVLNLSGYYYPIGAAHGMPSKKTPCINLVTGKFYSLGDLFMGGVYYTGELNKIINNMIETDPQYEYVFKDAFKGITEKQDFYVDKDNLYIYYPPYEIGPYSAGFITFKINFDEIKGMINKNGEFYKSFN</sequence>
<dbReference type="InterPro" id="IPR032774">
    <property type="entry name" value="WG_beta_rep"/>
</dbReference>
<gene>
    <name evidence="2" type="ORF">SAMN04488529_11153</name>
</gene>
<dbReference type="Gene3D" id="3.90.640.20">
    <property type="entry name" value="Heat-shock cognate protein, ATPase"/>
    <property type="match status" value="1"/>
</dbReference>
<evidence type="ECO:0000313" key="2">
    <source>
        <dbReference type="EMBL" id="SDP66723.1"/>
    </source>
</evidence>
<dbReference type="Gene3D" id="3.30.565.40">
    <property type="entry name" value="Fervidobacterium nodosum Rt17-B1 like"/>
    <property type="match status" value="1"/>
</dbReference>
<organism evidence="2 3">
    <name type="scientific">Clostridium gasigenes</name>
    <dbReference type="NCBI Taxonomy" id="94869"/>
    <lineage>
        <taxon>Bacteria</taxon>
        <taxon>Bacillati</taxon>
        <taxon>Bacillota</taxon>
        <taxon>Clostridia</taxon>
        <taxon>Eubacteriales</taxon>
        <taxon>Clostridiaceae</taxon>
        <taxon>Clostridium</taxon>
    </lineage>
</organism>
<dbReference type="Pfam" id="PF14903">
    <property type="entry name" value="WG_beta_rep"/>
    <property type="match status" value="4"/>
</dbReference>
<dbReference type="InterPro" id="IPR021729">
    <property type="entry name" value="DUF3298"/>
</dbReference>
<dbReference type="InterPro" id="IPR037126">
    <property type="entry name" value="PdaC/RsiV-like_sf"/>
</dbReference>
<evidence type="ECO:0000259" key="1">
    <source>
        <dbReference type="Pfam" id="PF11738"/>
    </source>
</evidence>
<proteinExistence type="predicted"/>
<dbReference type="EMBL" id="FNJM01000011">
    <property type="protein sequence ID" value="SDP66723.1"/>
    <property type="molecule type" value="Genomic_DNA"/>
</dbReference>
<dbReference type="Proteomes" id="UP000198597">
    <property type="component" value="Unassembled WGS sequence"/>
</dbReference>
<evidence type="ECO:0000313" key="3">
    <source>
        <dbReference type="Proteomes" id="UP000198597"/>
    </source>
</evidence>
<reference evidence="2 3" key="1">
    <citation type="submission" date="2016-10" db="EMBL/GenBank/DDBJ databases">
        <authorList>
            <person name="de Groot N.N."/>
        </authorList>
    </citation>
    <scope>NUCLEOTIDE SEQUENCE [LARGE SCALE GENOMIC DNA]</scope>
    <source>
        <strain evidence="2 3">DSM 12272</strain>
    </source>
</reference>
<dbReference type="RefSeq" id="WP_089971601.1">
    <property type="nucleotide sequence ID" value="NZ_FNJM01000011.1"/>
</dbReference>
<name>A0A1H0UKW3_9CLOT</name>
<feature type="domain" description="DUF3298" evidence="1">
    <location>
        <begin position="493"/>
        <end position="566"/>
    </location>
</feature>
<dbReference type="OrthoDB" id="210273at2"/>
<dbReference type="PANTHER" id="PTHR37841">
    <property type="entry name" value="GLR2918 PROTEIN"/>
    <property type="match status" value="1"/>
</dbReference>
<dbReference type="AlphaFoldDB" id="A0A1H0UKW3"/>
<accession>A0A1H0UKW3</accession>
<dbReference type="PANTHER" id="PTHR37841:SF1">
    <property type="entry name" value="DUF3298 DOMAIN-CONTAINING PROTEIN"/>
    <property type="match status" value="1"/>
</dbReference>